<evidence type="ECO:0000313" key="2">
    <source>
        <dbReference type="Proteomes" id="UP001060085"/>
    </source>
</evidence>
<dbReference type="Proteomes" id="UP001060085">
    <property type="component" value="Linkage Group LG04"/>
</dbReference>
<evidence type="ECO:0000313" key="1">
    <source>
        <dbReference type="EMBL" id="KAI5665898.1"/>
    </source>
</evidence>
<keyword evidence="2" id="KW-1185">Reference proteome</keyword>
<organism evidence="1 2">
    <name type="scientific">Catharanthus roseus</name>
    <name type="common">Madagascar periwinkle</name>
    <name type="synonym">Vinca rosea</name>
    <dbReference type="NCBI Taxonomy" id="4058"/>
    <lineage>
        <taxon>Eukaryota</taxon>
        <taxon>Viridiplantae</taxon>
        <taxon>Streptophyta</taxon>
        <taxon>Embryophyta</taxon>
        <taxon>Tracheophyta</taxon>
        <taxon>Spermatophyta</taxon>
        <taxon>Magnoliopsida</taxon>
        <taxon>eudicotyledons</taxon>
        <taxon>Gunneridae</taxon>
        <taxon>Pentapetalae</taxon>
        <taxon>asterids</taxon>
        <taxon>lamiids</taxon>
        <taxon>Gentianales</taxon>
        <taxon>Apocynaceae</taxon>
        <taxon>Rauvolfioideae</taxon>
        <taxon>Vinceae</taxon>
        <taxon>Catharanthinae</taxon>
        <taxon>Catharanthus</taxon>
    </lineage>
</organism>
<comment type="caution">
    <text evidence="1">The sequence shown here is derived from an EMBL/GenBank/DDBJ whole genome shotgun (WGS) entry which is preliminary data.</text>
</comment>
<dbReference type="EMBL" id="CM044704">
    <property type="protein sequence ID" value="KAI5665898.1"/>
    <property type="molecule type" value="Genomic_DNA"/>
</dbReference>
<sequence length="812" mass="92925">MAASLFGGAGLGTAFDLLMAAVLDVTQKLSTYNSSLNRLKSTMLSIKPLFEDIEKLDRVLDRPQEETSMFLDQLRKGEIMVRKCSTIKYWNIYKRYICSKKLDELEGSLLRFFQLDAQVHLVRDGKRILVGLQDVNTKMEEVLTILHHDECTSCVPGVPEFVVGLEEPLRELKLMLLRYDKPVLVLSAPGGCGKTTLAKMLCNDLEVQGTYMGNIFFVTVSQTPNLKRIVQNVVQSKNKHHIPDFQNEEDAINQFEVLLRHLRPNPVLFVLDDVWPGSDFVIEKFRISQPGYKILVTSRSVFPRYDDSTYKLKLLNEEDAKTLFYHSAFKDGICTAQNDLVDKVVASCGGFPLALKVVGQSLCGEPEPRWIHRIQTWSNGGSIFFVNSYLLGILQSSIDALDDPVLRECYLDLGLFPEDQKIPASALMDMWVELYNLDDDGLDTLVHLLELSNRNLINLLLARKGEPDVTDYCKGHYVMQHDLLRELCLHLSSSSHIEQRKRLIMEIKGNRLPKWWTERNQQHFPACCLLSISTDETFSSNWNDMQLPDVKALVLNFESQIYALPPFIESMCQLKVLVLTNYGFHQAELKNFQLLDHLPNLKRIRLQHVSIPLISTSMLQLQNLQKISLVMCETKKMFDTCRLGAPCIWPNLVEINIDCCSDLVELPVRFYGLIHLKKLSITYCQELIQLHEDLGKLINLEVLRFYSCTKLSGLPRSVGCLQRLKFLDLSDCIAMACLPEEIGELQELRTIHMEGCSELAELPHSVSSLVQLQYVICNEETACSWRLYKRYLKRLEIKVAKREANLNWLPLL</sequence>
<protein>
    <submittedName>
        <fullName evidence="1">Uncharacterized protein</fullName>
    </submittedName>
</protein>
<accession>A0ACC0B0L3</accession>
<name>A0ACC0B0L3_CATRO</name>
<proteinExistence type="predicted"/>
<reference evidence="2" key="1">
    <citation type="journal article" date="2023" name="Nat. Plants">
        <title>Single-cell RNA sequencing provides a high-resolution roadmap for understanding the multicellular compartmentation of specialized metabolism.</title>
        <authorList>
            <person name="Sun S."/>
            <person name="Shen X."/>
            <person name="Li Y."/>
            <person name="Li Y."/>
            <person name="Wang S."/>
            <person name="Li R."/>
            <person name="Zhang H."/>
            <person name="Shen G."/>
            <person name="Guo B."/>
            <person name="Wei J."/>
            <person name="Xu J."/>
            <person name="St-Pierre B."/>
            <person name="Chen S."/>
            <person name="Sun C."/>
        </authorList>
    </citation>
    <scope>NUCLEOTIDE SEQUENCE [LARGE SCALE GENOMIC DNA]</scope>
</reference>
<gene>
    <name evidence="1" type="ORF">M9H77_15751</name>
</gene>